<accession>G7DV41</accession>
<reference evidence="6 7" key="1">
    <citation type="journal article" date="2011" name="J. Gen. Appl. Microbiol.">
        <title>Draft genome sequencing of the enigmatic basidiomycete Mixia osmundae.</title>
        <authorList>
            <person name="Nishida H."/>
            <person name="Nagatsuka Y."/>
            <person name="Sugiyama J."/>
        </authorList>
    </citation>
    <scope>NUCLEOTIDE SEQUENCE [LARGE SCALE GENOMIC DNA]</scope>
    <source>
        <strain evidence="7">CBS 9802 / IAM 14324 / JCM 22182 / KY 12970</strain>
    </source>
</reference>
<feature type="transmembrane region" description="Helical" evidence="2">
    <location>
        <begin position="563"/>
        <end position="584"/>
    </location>
</feature>
<evidence type="ECO:0000313" key="7">
    <source>
        <dbReference type="Proteomes" id="UP000009131"/>
    </source>
</evidence>
<feature type="compositionally biased region" description="Basic and acidic residues" evidence="1">
    <location>
        <begin position="44"/>
        <end position="53"/>
    </location>
</feature>
<keyword evidence="2" id="KW-0812">Transmembrane</keyword>
<feature type="transmembrane region" description="Helical" evidence="2">
    <location>
        <begin position="135"/>
        <end position="156"/>
    </location>
</feature>
<comment type="caution">
    <text evidence="6">The sequence shown here is derived from an EMBL/GenBank/DDBJ whole genome shotgun (WGS) entry which is preliminary data.</text>
</comment>
<evidence type="ECO:0008006" key="8">
    <source>
        <dbReference type="Google" id="ProtNLM"/>
    </source>
</evidence>
<feature type="region of interest" description="Disordered" evidence="1">
    <location>
        <begin position="44"/>
        <end position="97"/>
    </location>
</feature>
<feature type="transmembrane region" description="Helical" evidence="2">
    <location>
        <begin position="203"/>
        <end position="225"/>
    </location>
</feature>
<protein>
    <recommendedName>
        <fullName evidence="8">Protein YTP1-like C-terminal domain-containing protein</fullName>
    </recommendedName>
</protein>
<feature type="compositionally biased region" description="Basic and acidic residues" evidence="1">
    <location>
        <begin position="311"/>
        <end position="324"/>
    </location>
</feature>
<evidence type="ECO:0000259" key="5">
    <source>
        <dbReference type="Pfam" id="PF10355"/>
    </source>
</evidence>
<keyword evidence="3" id="KW-0732">Signal</keyword>
<dbReference type="Proteomes" id="UP000009131">
    <property type="component" value="Unassembled WGS sequence"/>
</dbReference>
<name>G7DV41_MIXOS</name>
<feature type="transmembrane region" description="Helical" evidence="2">
    <location>
        <begin position="163"/>
        <end position="183"/>
    </location>
</feature>
<sequence length="692" mass="76718">MKEARRFVQAGLHALLVLDGLALALALPSSTADVSPAQSDGFVRRHEGHHASKEQSMQADTVSLAEQPAASSGSVASSPSTMSHSQMSGGHHHGNSHVAPLLELNETDVLLWHGPDPISYWSYDGQEGDRHASRMTAHVVLMLFAFFILLPIALMMKTAHHPLYLPVQIIFMLVMSVGVLLSISYRAATPDLFEGNAHRKMGWFVIGLVYVLFGADLIRSAHLALQTRRSGQSWRSVLLVLLGAKAVTADVTAGEGYEKVQLSEEASPADRGHLHRALEHEPTTRLRCETNVLGSPLRRSHSPDSPSSAGRRSDVTLHDSHGNKDFAPTHSPSSERDDADLDDTESIPARRRLQSTLKYLHIFLSRSLLVLAYVQMLTGIITYTGTCRNNYGNGCLAHLIKGSIFFWYGLLTFGRYLGAFADLGWAWNRKPVSKQHTWRENFPSAEMVESFVIFFYGATNTWMERFGAAPGEPYNIKTIQHISIAVMFWFAGLAGMLLESKSVRALLATPVQERYNLNPSQVRPPPSYAFSFNVFPALVIGVTGLAMAAHHQTYQFQVVIHQLWGNLLAGFSAFRFLTYFFLWLRPPTSVLPSRPPTEALAALFLTCGGVVFMLSTEQVAFAAMRSGYDDVMAFLNITVALVCFIFTWIAVLMTLKGWCTRRMAAIVRPPHPRPSTHQHADKFYRSRVSSTV</sequence>
<evidence type="ECO:0000313" key="6">
    <source>
        <dbReference type="EMBL" id="GAA94451.1"/>
    </source>
</evidence>
<feature type="chain" id="PRO_5009955544" description="Protein YTP1-like C-terminal domain-containing protein" evidence="3">
    <location>
        <begin position="27"/>
        <end position="692"/>
    </location>
</feature>
<evidence type="ECO:0000256" key="1">
    <source>
        <dbReference type="SAM" id="MobiDB-lite"/>
    </source>
</evidence>
<dbReference type="HOGENOM" id="CLU_012543_0_0_1"/>
<keyword evidence="2" id="KW-1133">Transmembrane helix</keyword>
<dbReference type="Pfam" id="PF10355">
    <property type="entry name" value="Ytp1"/>
    <property type="match status" value="1"/>
</dbReference>
<feature type="signal peptide" evidence="3">
    <location>
        <begin position="1"/>
        <end position="26"/>
    </location>
</feature>
<evidence type="ECO:0000256" key="2">
    <source>
        <dbReference type="SAM" id="Phobius"/>
    </source>
</evidence>
<dbReference type="OrthoDB" id="4005299at2759"/>
<reference evidence="6 7" key="2">
    <citation type="journal article" date="2012" name="Open Biol.">
        <title>Characteristics of nucleosomes and linker DNA regions on the genome of the basidiomycete Mixia osmundae revealed by mono- and dinucleosome mapping.</title>
        <authorList>
            <person name="Nishida H."/>
            <person name="Kondo S."/>
            <person name="Matsumoto T."/>
            <person name="Suzuki Y."/>
            <person name="Yoshikawa H."/>
            <person name="Taylor T.D."/>
            <person name="Sugiyama J."/>
        </authorList>
    </citation>
    <scope>NUCLEOTIDE SEQUENCE [LARGE SCALE GENOMIC DNA]</scope>
    <source>
        <strain evidence="7">CBS 9802 / IAM 14324 / JCM 22182 / KY 12970</strain>
    </source>
</reference>
<keyword evidence="2" id="KW-0472">Membrane</keyword>
<feature type="transmembrane region" description="Helical" evidence="2">
    <location>
        <begin position="528"/>
        <end position="551"/>
    </location>
</feature>
<proteinExistence type="predicted"/>
<keyword evidence="7" id="KW-1185">Reference proteome</keyword>
<dbReference type="EMBL" id="BABT02000035">
    <property type="protein sequence ID" value="GAA94451.1"/>
    <property type="molecule type" value="Genomic_DNA"/>
</dbReference>
<dbReference type="FunCoup" id="G7DV41">
    <property type="interactions" value="13"/>
</dbReference>
<dbReference type="AlphaFoldDB" id="G7DV41"/>
<dbReference type="OMA" id="WAGCFGE"/>
<feature type="transmembrane region" description="Helical" evidence="2">
    <location>
        <begin position="359"/>
        <end position="384"/>
    </location>
</feature>
<evidence type="ECO:0000256" key="3">
    <source>
        <dbReference type="SAM" id="SignalP"/>
    </source>
</evidence>
<evidence type="ECO:0000259" key="4">
    <source>
        <dbReference type="Pfam" id="PF10348"/>
    </source>
</evidence>
<feature type="transmembrane region" description="Helical" evidence="2">
    <location>
        <begin position="404"/>
        <end position="428"/>
    </location>
</feature>
<dbReference type="InterPro" id="IPR018825">
    <property type="entry name" value="DUF2427"/>
</dbReference>
<dbReference type="PANTHER" id="PTHR31685:SF3">
    <property type="entry name" value="INTEGRAL MEMBRANE PROTEIN (AFU_ORTHOLOGUE AFUA_6G12730)"/>
    <property type="match status" value="1"/>
</dbReference>
<feature type="domain" description="Protein YTP1-like C-terminal" evidence="5">
    <location>
        <begin position="372"/>
        <end position="656"/>
    </location>
</feature>
<dbReference type="PANTHER" id="PTHR31685">
    <property type="entry name" value="INTEGRAL MEMBRANE PROTEIN (AFU_ORTHOLOGUE AFUA_6G12730)-RELATED"/>
    <property type="match status" value="1"/>
</dbReference>
<feature type="transmembrane region" description="Helical" evidence="2">
    <location>
        <begin position="478"/>
        <end position="498"/>
    </location>
</feature>
<dbReference type="RefSeq" id="XP_014564900.1">
    <property type="nucleotide sequence ID" value="XM_014709414.1"/>
</dbReference>
<feature type="transmembrane region" description="Helical" evidence="2">
    <location>
        <begin position="596"/>
        <end position="614"/>
    </location>
</feature>
<feature type="compositionally biased region" description="Low complexity" evidence="1">
    <location>
        <begin position="69"/>
        <end position="89"/>
    </location>
</feature>
<feature type="domain" description="DUF2427" evidence="4">
    <location>
        <begin position="128"/>
        <end position="212"/>
    </location>
</feature>
<feature type="region of interest" description="Disordered" evidence="1">
    <location>
        <begin position="291"/>
        <end position="342"/>
    </location>
</feature>
<dbReference type="InterPro" id="IPR018827">
    <property type="entry name" value="YTP1_C"/>
</dbReference>
<dbReference type="STRING" id="764103.G7DV41"/>
<feature type="transmembrane region" description="Helical" evidence="2">
    <location>
        <begin position="634"/>
        <end position="655"/>
    </location>
</feature>
<dbReference type="Pfam" id="PF10348">
    <property type="entry name" value="DUF2427"/>
    <property type="match status" value="1"/>
</dbReference>
<dbReference type="eggNOG" id="ENOG502QW3E">
    <property type="taxonomic scope" value="Eukaryota"/>
</dbReference>
<organism evidence="6 7">
    <name type="scientific">Mixia osmundae (strain CBS 9802 / IAM 14324 / JCM 22182 / KY 12970)</name>
    <dbReference type="NCBI Taxonomy" id="764103"/>
    <lineage>
        <taxon>Eukaryota</taxon>
        <taxon>Fungi</taxon>
        <taxon>Dikarya</taxon>
        <taxon>Basidiomycota</taxon>
        <taxon>Pucciniomycotina</taxon>
        <taxon>Mixiomycetes</taxon>
        <taxon>Mixiales</taxon>
        <taxon>Mixiaceae</taxon>
        <taxon>Mixia</taxon>
    </lineage>
</organism>
<gene>
    <name evidence="6" type="primary">Mo01103</name>
    <name evidence="6" type="ORF">E5Q_01103</name>
</gene>
<dbReference type="InParanoid" id="G7DV41"/>